<dbReference type="FunFam" id="3.30.200.20:FF:000075">
    <property type="entry name" value="Probable serine/threonine-protein kinase WNK1"/>
    <property type="match status" value="1"/>
</dbReference>
<dbReference type="CDD" id="cd13983">
    <property type="entry name" value="STKc_WNK"/>
    <property type="match status" value="1"/>
</dbReference>
<evidence type="ECO:0000256" key="1">
    <source>
        <dbReference type="ARBA" id="ARBA00012513"/>
    </source>
</evidence>
<dbReference type="InterPro" id="IPR050588">
    <property type="entry name" value="WNK_Ser-Thr_kinase"/>
</dbReference>
<comment type="catalytic activity">
    <reaction evidence="7">
        <text>L-threonyl-[protein] + ATP = O-phospho-L-threonyl-[protein] + ADP + H(+)</text>
        <dbReference type="Rhea" id="RHEA:46608"/>
        <dbReference type="Rhea" id="RHEA-COMP:11060"/>
        <dbReference type="Rhea" id="RHEA-COMP:11605"/>
        <dbReference type="ChEBI" id="CHEBI:15378"/>
        <dbReference type="ChEBI" id="CHEBI:30013"/>
        <dbReference type="ChEBI" id="CHEBI:30616"/>
        <dbReference type="ChEBI" id="CHEBI:61977"/>
        <dbReference type="ChEBI" id="CHEBI:456216"/>
        <dbReference type="EC" id="2.7.11.1"/>
    </reaction>
</comment>
<evidence type="ECO:0000313" key="11">
    <source>
        <dbReference type="EMBL" id="CAE2252229.1"/>
    </source>
</evidence>
<evidence type="ECO:0000256" key="7">
    <source>
        <dbReference type="ARBA" id="ARBA00047899"/>
    </source>
</evidence>
<dbReference type="Pfam" id="PF00069">
    <property type="entry name" value="Pkinase"/>
    <property type="match status" value="1"/>
</dbReference>
<evidence type="ECO:0000256" key="6">
    <source>
        <dbReference type="ARBA" id="ARBA00022840"/>
    </source>
</evidence>
<feature type="compositionally biased region" description="Polar residues" evidence="9">
    <location>
        <begin position="298"/>
        <end position="309"/>
    </location>
</feature>
<feature type="region of interest" description="Disordered" evidence="9">
    <location>
        <begin position="837"/>
        <end position="866"/>
    </location>
</feature>
<feature type="domain" description="Protein kinase" evidence="10">
    <location>
        <begin position="449"/>
        <end position="710"/>
    </location>
</feature>
<name>A0A7S4J5M1_9STRA</name>
<feature type="region of interest" description="Disordered" evidence="9">
    <location>
        <begin position="1410"/>
        <end position="1464"/>
    </location>
</feature>
<dbReference type="GO" id="GO:0005524">
    <property type="term" value="F:ATP binding"/>
    <property type="evidence" value="ECO:0007669"/>
    <property type="project" value="UniProtKB-KW"/>
</dbReference>
<sequence length="1464" mass="157163">MESVRAAPATDIRRMDRAPSPLSSEEESAMATNSKSHGERNDSAPSSWLGAQTDGGGMHCSVEARASFALSRENGALVGVEGGGSDCGGISENVESDAAFLAGPPDLAAPMAALTSAGKDVDGALRVNCDAPSHLPDNEAGIPSTEEGCNGVIDRSGQNMSPLSDDPVGFAASETDSTAFVEDVATKLENIVGNEQQQVSPNKDVAGVGMAAAEGRGLTNGSAGAALPAGPTEAQKGGSAVLKRAQSPPKGRRTASSTLARSDSAPADMDHSDGEATNAVGSPAEIETRVGNRHRKLTATNPEGDQPQQKHNRSPRSSPVPPGSSADEKSNDRLQGQGQSMAGHLPYQSMGSAPLGTGAVPTYAQLHPQQQDSSGGSGGSGSPVLSLAPYPPSPTPAQGGPYSEGPPPSASASDPDRDTSQMESILTSPASGDDESGRIVARSPHGRYVRFNERLGSGAYKDVYRAYDTIEGIEVAWNEVNLSGVPKSERSRIVNEVRLLERLHHNNIISFHGSWVNRELEQVIFVTEILSSGTLKQFINKVQIVRWKIAKRWAIQILKGLEYLHSQDPPIIHRDLKCDNIFINGTSGDLRIGDFGLSTVINNKNRVLSVLGTPEFMAPELYDEVYNEKVDIYAFGMCLLEIFTKEIPYRECTNPAQIYKKVTHGIAPESLRRVRNQEARDFIRLCLGKNDDEGGYTRPSAAELLCHPFLSKRMEDDSEVDVDPLLPAIVETPFQTIRGDSNGGSSITSKRKTSDPDIGTNGQGQQQEPHFETDTSQRADQQPTSAVPVNAGSANNAVPGSTRERRHSFVEGNVDNRSHSFPKVVQSHDVTAMLSKRSAQKDAPLGMKTQGSSAQDDEDHFGDMPDSEVNMKKVKVLMGRGQEIEDDDEHDTSAPAGVQHIATPAAAFALVSEEPSPKQPEQSTAGGSTQQAPTMIVNASATSDVTESKYLSFAAVVAEDAPEEDILKVMLALPVEGETQNVQFDFHLVEDDPVQVAREMVNELQIPAEAVLEISEAISGLARNARIKHPRMVYQQLPLSQQQQNQQQSQQQQHFLMVQPQGMMVQQQPNLGAPGSDESAQQQGMPPVVGDMQSVMSQASLSGSVSVPLMVQPVHSGVMMQPHLVPMGNVPAPMPQAAGSLYQQQQQMQQYAPPTGPPMPASVFGVGQENVQQVTQQVSSMAMVDEAPSGDESEANIPSSAGAQQLPLSASKQDTSARISQESTANRLNQLSAPQPGTIDKASSTTQVQQTAQHVPPVPQQPATQPEKVTSVTPGQVAANVAKAPKSADTAPEPSPTALVAAVTEEESKGNGTSVVVCGNGDDDDDGDDVVEVEELRRLEEDYKKNITRAKKAFDTRMDNLIRSKEDKEVQHMKVLEKHEKEKVEFEKRLKLAEEEQNRRLQTLEKELAQKKESLKVKPGRDASSHKDDQLKAKRKHETQTEEMVSKESKRDSSPVQLASTNLE</sequence>
<dbReference type="SMART" id="SM00220">
    <property type="entry name" value="S_TKc"/>
    <property type="match status" value="1"/>
</dbReference>
<organism evidence="11">
    <name type="scientific">Odontella aurita</name>
    <dbReference type="NCBI Taxonomy" id="265563"/>
    <lineage>
        <taxon>Eukaryota</taxon>
        <taxon>Sar</taxon>
        <taxon>Stramenopiles</taxon>
        <taxon>Ochrophyta</taxon>
        <taxon>Bacillariophyta</taxon>
        <taxon>Mediophyceae</taxon>
        <taxon>Biddulphiophycidae</taxon>
        <taxon>Eupodiscales</taxon>
        <taxon>Odontellaceae</taxon>
        <taxon>Odontella</taxon>
    </lineage>
</organism>
<dbReference type="EMBL" id="HBKQ01032113">
    <property type="protein sequence ID" value="CAE2252229.1"/>
    <property type="molecule type" value="Transcribed_RNA"/>
</dbReference>
<keyword evidence="6" id="KW-0067">ATP-binding</keyword>
<evidence type="ECO:0000256" key="8">
    <source>
        <dbReference type="ARBA" id="ARBA00048679"/>
    </source>
</evidence>
<gene>
    <name evidence="11" type="ORF">OAUR00152_LOCUS21926</name>
</gene>
<dbReference type="EC" id="2.7.11.1" evidence="1"/>
<dbReference type="PROSITE" id="PS00018">
    <property type="entry name" value="EF_HAND_1"/>
    <property type="match status" value="1"/>
</dbReference>
<evidence type="ECO:0000256" key="2">
    <source>
        <dbReference type="ARBA" id="ARBA00022527"/>
    </source>
</evidence>
<dbReference type="InterPro" id="IPR008271">
    <property type="entry name" value="Ser/Thr_kinase_AS"/>
</dbReference>
<feature type="compositionally biased region" description="Polar residues" evidence="9">
    <location>
        <begin position="1196"/>
        <end position="1235"/>
    </location>
</feature>
<keyword evidence="4" id="KW-0547">Nucleotide-binding</keyword>
<evidence type="ECO:0000256" key="5">
    <source>
        <dbReference type="ARBA" id="ARBA00022777"/>
    </source>
</evidence>
<feature type="compositionally biased region" description="Polar residues" evidence="9">
    <location>
        <begin position="1454"/>
        <end position="1464"/>
    </location>
</feature>
<protein>
    <recommendedName>
        <fullName evidence="1">non-specific serine/threonine protein kinase</fullName>
        <ecNumber evidence="1">2.7.11.1</ecNumber>
    </recommendedName>
</protein>
<dbReference type="PANTHER" id="PTHR13902">
    <property type="entry name" value="SERINE/THREONINE-PROTEIN KINASE WNK WITH NO LYSINE -RELATED"/>
    <property type="match status" value="1"/>
</dbReference>
<dbReference type="InterPro" id="IPR000719">
    <property type="entry name" value="Prot_kinase_dom"/>
</dbReference>
<keyword evidence="5" id="KW-0418">Kinase</keyword>
<feature type="compositionally biased region" description="Low complexity" evidence="9">
    <location>
        <begin position="1245"/>
        <end position="1266"/>
    </location>
</feature>
<feature type="region of interest" description="Disordered" evidence="9">
    <location>
        <begin position="1181"/>
        <end position="1272"/>
    </location>
</feature>
<feature type="compositionally biased region" description="Basic and acidic residues" evidence="9">
    <location>
        <begin position="1410"/>
        <end position="1453"/>
    </location>
</feature>
<dbReference type="InterPro" id="IPR011009">
    <property type="entry name" value="Kinase-like_dom_sf"/>
</dbReference>
<feature type="region of interest" description="Disordered" evidence="9">
    <location>
        <begin position="218"/>
        <end position="441"/>
    </location>
</feature>
<reference evidence="11" key="1">
    <citation type="submission" date="2021-01" db="EMBL/GenBank/DDBJ databases">
        <authorList>
            <person name="Corre E."/>
            <person name="Pelletier E."/>
            <person name="Niang G."/>
            <person name="Scheremetjew M."/>
            <person name="Finn R."/>
            <person name="Kale V."/>
            <person name="Holt S."/>
            <person name="Cochrane G."/>
            <person name="Meng A."/>
            <person name="Brown T."/>
            <person name="Cohen L."/>
        </authorList>
    </citation>
    <scope>NUCLEOTIDE SEQUENCE</scope>
    <source>
        <strain evidence="11">Isolate 1302-5</strain>
    </source>
</reference>
<dbReference type="PROSITE" id="PS00108">
    <property type="entry name" value="PROTEIN_KINASE_ST"/>
    <property type="match status" value="1"/>
</dbReference>
<feature type="region of interest" description="Disordered" evidence="9">
    <location>
        <begin position="912"/>
        <end position="933"/>
    </location>
</feature>
<evidence type="ECO:0000259" key="10">
    <source>
        <dbReference type="PROSITE" id="PS50011"/>
    </source>
</evidence>
<dbReference type="SUPFAM" id="SSF56112">
    <property type="entry name" value="Protein kinase-like (PK-like)"/>
    <property type="match status" value="1"/>
</dbReference>
<comment type="catalytic activity">
    <reaction evidence="8">
        <text>L-seryl-[protein] + ATP = O-phospho-L-seryl-[protein] + ADP + H(+)</text>
        <dbReference type="Rhea" id="RHEA:17989"/>
        <dbReference type="Rhea" id="RHEA-COMP:9863"/>
        <dbReference type="Rhea" id="RHEA-COMP:11604"/>
        <dbReference type="ChEBI" id="CHEBI:15378"/>
        <dbReference type="ChEBI" id="CHEBI:29999"/>
        <dbReference type="ChEBI" id="CHEBI:30616"/>
        <dbReference type="ChEBI" id="CHEBI:83421"/>
        <dbReference type="ChEBI" id="CHEBI:456216"/>
        <dbReference type="EC" id="2.7.11.1"/>
    </reaction>
</comment>
<proteinExistence type="predicted"/>
<evidence type="ECO:0000256" key="3">
    <source>
        <dbReference type="ARBA" id="ARBA00022679"/>
    </source>
</evidence>
<keyword evidence="3" id="KW-0808">Transferase</keyword>
<feature type="compositionally biased region" description="Polar residues" evidence="9">
    <location>
        <begin position="778"/>
        <end position="799"/>
    </location>
</feature>
<feature type="compositionally biased region" description="Polar residues" evidence="9">
    <location>
        <begin position="421"/>
        <end position="430"/>
    </location>
</feature>
<feature type="region of interest" description="Disordered" evidence="9">
    <location>
        <begin position="1"/>
        <end position="56"/>
    </location>
</feature>
<dbReference type="Gene3D" id="1.10.510.10">
    <property type="entry name" value="Transferase(Phosphotransferase) domain 1"/>
    <property type="match status" value="1"/>
</dbReference>
<dbReference type="PROSITE" id="PS50011">
    <property type="entry name" value="PROTEIN_KINASE_DOM"/>
    <property type="match status" value="1"/>
</dbReference>
<feature type="region of interest" description="Disordered" evidence="9">
    <location>
        <begin position="1304"/>
        <end position="1328"/>
    </location>
</feature>
<accession>A0A7S4J5M1</accession>
<dbReference type="FunFam" id="1.10.510.10:FF:001565">
    <property type="entry name" value="WNK protein kinase"/>
    <property type="match status" value="1"/>
</dbReference>
<keyword evidence="2" id="KW-0723">Serine/threonine-protein kinase</keyword>
<feature type="region of interest" description="Disordered" evidence="9">
    <location>
        <begin position="733"/>
        <end position="806"/>
    </location>
</feature>
<evidence type="ECO:0000256" key="4">
    <source>
        <dbReference type="ARBA" id="ARBA00022741"/>
    </source>
</evidence>
<dbReference type="GO" id="GO:0004674">
    <property type="term" value="F:protein serine/threonine kinase activity"/>
    <property type="evidence" value="ECO:0007669"/>
    <property type="project" value="UniProtKB-KW"/>
</dbReference>
<evidence type="ECO:0000256" key="9">
    <source>
        <dbReference type="SAM" id="MobiDB-lite"/>
    </source>
</evidence>
<dbReference type="Gene3D" id="3.30.200.20">
    <property type="entry name" value="Phosphorylase Kinase, domain 1"/>
    <property type="match status" value="1"/>
</dbReference>
<feature type="compositionally biased region" description="Polar residues" evidence="9">
    <location>
        <begin position="919"/>
        <end position="933"/>
    </location>
</feature>
<feature type="compositionally biased region" description="Polar residues" evidence="9">
    <location>
        <begin position="733"/>
        <end position="748"/>
    </location>
</feature>
<dbReference type="InterPro" id="IPR018247">
    <property type="entry name" value="EF_Hand_1_Ca_BS"/>
</dbReference>